<dbReference type="Proteomes" id="UP000321425">
    <property type="component" value="Unassembled WGS sequence"/>
</dbReference>
<dbReference type="SUPFAM" id="SSF48208">
    <property type="entry name" value="Six-hairpin glycosidases"/>
    <property type="match status" value="1"/>
</dbReference>
<evidence type="ECO:0000313" key="1">
    <source>
        <dbReference type="EMBL" id="GEK88429.1"/>
    </source>
</evidence>
<keyword evidence="4" id="KW-1185">Reference proteome</keyword>
<gene>
    <name evidence="1" type="ORF">APU01nite_04680</name>
    <name evidence="2" type="ORF">SAMN04488100_10241</name>
</gene>
<dbReference type="EMBL" id="BJUX01000003">
    <property type="protein sequence ID" value="GEK88429.1"/>
    <property type="molecule type" value="Genomic_DNA"/>
</dbReference>
<evidence type="ECO:0008006" key="5">
    <source>
        <dbReference type="Google" id="ProtNLM"/>
    </source>
</evidence>
<dbReference type="RefSeq" id="WP_091486272.1">
    <property type="nucleotide sequence ID" value="NZ_BJUX01000003.1"/>
</dbReference>
<dbReference type="InterPro" id="IPR008928">
    <property type="entry name" value="6-hairpin_glycosidase_sf"/>
</dbReference>
<protein>
    <recommendedName>
        <fullName evidence="5">Cellobiose phosphorylase</fullName>
    </recommendedName>
</protein>
<dbReference type="AlphaFoldDB" id="A0A1H7QKM0"/>
<dbReference type="STRING" id="426703.SAMN04488100_10241"/>
<dbReference type="OrthoDB" id="219241at2"/>
<reference evidence="2 3" key="1">
    <citation type="submission" date="2016-10" db="EMBL/GenBank/DDBJ databases">
        <authorList>
            <person name="de Groot N.N."/>
        </authorList>
    </citation>
    <scope>NUCLEOTIDE SEQUENCE [LARGE SCALE GENOMIC DNA]</scope>
    <source>
        <strain evidence="2 3">DSM 19182</strain>
    </source>
</reference>
<dbReference type="Proteomes" id="UP000198548">
    <property type="component" value="Unassembled WGS sequence"/>
</dbReference>
<dbReference type="GO" id="GO:0005975">
    <property type="term" value="P:carbohydrate metabolic process"/>
    <property type="evidence" value="ECO:0007669"/>
    <property type="project" value="InterPro"/>
</dbReference>
<organism evidence="2 3">
    <name type="scientific">Alkalibacterium putridalgicola</name>
    <dbReference type="NCBI Taxonomy" id="426703"/>
    <lineage>
        <taxon>Bacteria</taxon>
        <taxon>Bacillati</taxon>
        <taxon>Bacillota</taxon>
        <taxon>Bacilli</taxon>
        <taxon>Lactobacillales</taxon>
        <taxon>Carnobacteriaceae</taxon>
        <taxon>Alkalibacterium</taxon>
    </lineage>
</organism>
<dbReference type="EMBL" id="FOBL01000002">
    <property type="protein sequence ID" value="SEL48476.1"/>
    <property type="molecule type" value="Genomic_DNA"/>
</dbReference>
<evidence type="ECO:0000313" key="3">
    <source>
        <dbReference type="Proteomes" id="UP000198548"/>
    </source>
</evidence>
<evidence type="ECO:0000313" key="2">
    <source>
        <dbReference type="EMBL" id="SEL48476.1"/>
    </source>
</evidence>
<accession>A0A1H7QKM0</accession>
<proteinExistence type="predicted"/>
<name>A0A1H7QKM0_9LACT</name>
<sequence>MYKLLEDGRFKIEDFQQASPFSSFLPGISGTDGIPLWAFYVNRGQGIASFGVENKDNAMLEFLPANKAYQYVGTQGFRTFLKGTRSEETFQYEPFRAESDVITDEMIISDNHLELTHTQKHLGIEMTVVYYTLPHQAIPGLIREVTFKNLRDEPISIEGVDGLASMFPAHVDDSGYKGISNTFKSWFDASVKNDQFAYYFLRGSTADDAKVDQNDEGNFYATLMQTENKTQFLTPVFDRDVIFGNDLTLLNPKAFYGQDSLDTTKQIGTNKVSAAFTPFSFDLKGQGSVTLTSIFGQTTDREKAADFIDTHITAEKLADYKASAFELAKEFTSRVETKTANKAFDAYVKQNYLDNGIRGGFPVVFENDQAKQVFYLYSRKHGDLERDYNFFSISPEYYSQGNGNYRDMNQNRRLDTFFEPKVADRNLRQFMSLIQLDGYNPLSIKTVKYTLEDDTFDFAGFGFSSNQADVWRDMSKDGYTPGSLKKFVEQENITLTEPFEAFLTDVLSASKEALEAEHGEGFWSDHWTYNLDLIDSYLAIYPDKADDAYFGGGYRFFNSPASVRPLSEKLKQGKLGWRQYDAVHEDEEKMADHKNGEHMWIETDADGKPAETSLFSKLILLAANKVSTLAPFGLGVEMEGGKPGWNDAMNGLPGMFGAGTSELFELKRLVDRLSSIENKQSILLPAQASAFLLHLRDVLRDTDALDLAAWKSLTEVREDYRESIAGENTFKLVTCTEDVATEVIALFEEVMEKAIANVEALDTELIPTYIYFEATVENGEITEMQPHPVTPFLEGIVKKMKISGDTTEARDLYGKVKASDLYDQKLGMYKTSASIQDEPIELGRAKFFTPGWLENESVFLHMAYKYLLELVKVGLYDEFYEEIKTGLVVFNDPKVYGRSILENSSFIASSANPDESLHGKGFVARLSGSTVEFLNMWVEMFIGKTPFTMEEELTFKLDPVLPADFFSDGKIEFTLFSDIDVRYINTQSKATYGKDGVKPNAYTVTLKSGETETFDAKGVKGEWAEKIRNKEVKEITVALDSVSSKEVTEDLAETTEV</sequence>
<evidence type="ECO:0000313" key="4">
    <source>
        <dbReference type="Proteomes" id="UP000321425"/>
    </source>
</evidence>
<reference evidence="1 4" key="2">
    <citation type="submission" date="2019-07" db="EMBL/GenBank/DDBJ databases">
        <title>Whole genome shotgun sequence of Alkalibacterium putridalgicola NBRC 103243.</title>
        <authorList>
            <person name="Hosoyama A."/>
            <person name="Uohara A."/>
            <person name="Ohji S."/>
            <person name="Ichikawa N."/>
        </authorList>
    </citation>
    <scope>NUCLEOTIDE SEQUENCE [LARGE SCALE GENOMIC DNA]</scope>
    <source>
        <strain evidence="1 4">NBRC 103243</strain>
    </source>
</reference>